<gene>
    <name evidence="2" type="primary">gp3</name>
</gene>
<feature type="transmembrane region" description="Helical" evidence="1">
    <location>
        <begin position="12"/>
        <end position="30"/>
    </location>
</feature>
<proteinExistence type="predicted"/>
<feature type="transmembrane region" description="Helical" evidence="1">
    <location>
        <begin position="76"/>
        <end position="93"/>
    </location>
</feature>
<organism evidence="2">
    <name type="scientific">Cymbidium mosaic virus</name>
    <dbReference type="NCBI Taxonomy" id="12178"/>
    <lineage>
        <taxon>Viruses</taxon>
        <taxon>Riboviria</taxon>
        <taxon>Orthornavirae</taxon>
        <taxon>Kitrinoviricota</taxon>
        <taxon>Alsuviricetes</taxon>
        <taxon>Tymovirales</taxon>
        <taxon>Alphaflexiviridae</taxon>
        <taxon>Potexvirus</taxon>
        <taxon>Potexvirus cymbidii</taxon>
    </lineage>
</organism>
<sequence length="112" mass="12505">MPGLVPPPDHSKSLFVLAIGITVVSALFVLKSHTFPIAGDNIHRFPSGGQYKDGTKQINYCPPTHARYPKYPDYKWLAATATIVIPLCLYISYHPGNNIRRICPCCNTYHHP</sequence>
<dbReference type="Pfam" id="PF01307">
    <property type="entry name" value="Plant_vir_prot"/>
    <property type="match status" value="1"/>
</dbReference>
<name>A0A1I7P302_9VIRU</name>
<keyword evidence="1" id="KW-1133">Transmembrane helix</keyword>
<evidence type="ECO:0000313" key="2">
    <source>
        <dbReference type="EMBL" id="ALJ56063.1"/>
    </source>
</evidence>
<protein>
    <submittedName>
        <fullName evidence="2">Triple gene block 2</fullName>
    </submittedName>
</protein>
<reference evidence="2" key="1">
    <citation type="submission" date="2015-04" db="EMBL/GenBank/DDBJ databases">
        <authorList>
            <person name="Syromyatnikov M.Y."/>
            <person name="Popov V.N."/>
        </authorList>
    </citation>
    <scope>NUCLEOTIDE SEQUENCE</scope>
    <source>
        <strain evidence="2">China</strain>
    </source>
</reference>
<dbReference type="InterPro" id="IPR001896">
    <property type="entry name" value="Plant_vir_prot"/>
</dbReference>
<dbReference type="EMBL" id="KR185347">
    <property type="protein sequence ID" value="ALJ56063.1"/>
    <property type="molecule type" value="Genomic_RNA"/>
</dbReference>
<keyword evidence="1" id="KW-0472">Membrane</keyword>
<evidence type="ECO:0000256" key="1">
    <source>
        <dbReference type="SAM" id="Phobius"/>
    </source>
</evidence>
<accession>A0A1I7P302</accession>
<keyword evidence="1" id="KW-0812">Transmembrane</keyword>